<evidence type="ECO:0000256" key="2">
    <source>
        <dbReference type="ARBA" id="ARBA00023125"/>
    </source>
</evidence>
<dbReference type="EMBL" id="LT629797">
    <property type="protein sequence ID" value="SDU80156.1"/>
    <property type="molecule type" value="Genomic_DNA"/>
</dbReference>
<dbReference type="RefSeq" id="WP_092375726.1">
    <property type="nucleotide sequence ID" value="NZ_LT629797.1"/>
</dbReference>
<dbReference type="PANTHER" id="PTHR47894">
    <property type="entry name" value="HTH-TYPE TRANSCRIPTIONAL REGULATOR GADX"/>
    <property type="match status" value="1"/>
</dbReference>
<accession>A0A1H2LID3</accession>
<sequence>MAVEKGTISVQLVGEALLEARRRGLDVAALLERVGLPAQALERPYGRVPSALYGQLWRALAASMDDEFFGMNARRMKAGSFAFMAAIALREPTLGAALERVLAFCGLVFDGLSPRLVQQGSLAEIALDEPDGQHSRAFAYFTLWLMVHGLLCWLAGRRLPILGIDLRCPAPGYLEDYRVMFCDNLRFERPSSRLLFNADCLAQPVRRSERELKRFLAGAPANILVRYRDPQSLGARIRAYLRSLSAARWPDFEALSSHFYMAPSTLRRKLAQEGQSYQGLKDQVRRELAITRLDAGEGDFVELAGVLGFADISAFYKAFKKWTGSTPGQYRALIHPTPDCPKRSER</sequence>
<gene>
    <name evidence="5" type="ORF">SAMN05216363_1500</name>
</gene>
<dbReference type="InterPro" id="IPR032687">
    <property type="entry name" value="AraC-type_N"/>
</dbReference>
<name>A0A1H2LID3_9PSED</name>
<dbReference type="Proteomes" id="UP000198675">
    <property type="component" value="Chromosome I"/>
</dbReference>
<dbReference type="GO" id="GO:0005829">
    <property type="term" value="C:cytosol"/>
    <property type="evidence" value="ECO:0007669"/>
    <property type="project" value="TreeGrafter"/>
</dbReference>
<reference evidence="6" key="1">
    <citation type="submission" date="2016-10" db="EMBL/GenBank/DDBJ databases">
        <authorList>
            <person name="Varghese N."/>
            <person name="Submissions S."/>
        </authorList>
    </citation>
    <scope>NUCLEOTIDE SEQUENCE [LARGE SCALE GENOMIC DNA]</scope>
    <source>
        <strain evidence="6">KCTC 32246</strain>
    </source>
</reference>
<dbReference type="InterPro" id="IPR018060">
    <property type="entry name" value="HTH_AraC"/>
</dbReference>
<evidence type="ECO:0000313" key="6">
    <source>
        <dbReference type="Proteomes" id="UP000198675"/>
    </source>
</evidence>
<feature type="domain" description="HTH araC/xylS-type" evidence="4">
    <location>
        <begin position="235"/>
        <end position="333"/>
    </location>
</feature>
<evidence type="ECO:0000256" key="1">
    <source>
        <dbReference type="ARBA" id="ARBA00023015"/>
    </source>
</evidence>
<evidence type="ECO:0000313" key="5">
    <source>
        <dbReference type="EMBL" id="SDU80156.1"/>
    </source>
</evidence>
<keyword evidence="6" id="KW-1185">Reference proteome</keyword>
<protein>
    <submittedName>
        <fullName evidence="5">Transcriptional regulator, AraC family</fullName>
    </submittedName>
</protein>
<dbReference type="GO" id="GO:0003700">
    <property type="term" value="F:DNA-binding transcription factor activity"/>
    <property type="evidence" value="ECO:0007669"/>
    <property type="project" value="InterPro"/>
</dbReference>
<dbReference type="SUPFAM" id="SSF46689">
    <property type="entry name" value="Homeodomain-like"/>
    <property type="match status" value="1"/>
</dbReference>
<dbReference type="SMART" id="SM00342">
    <property type="entry name" value="HTH_ARAC"/>
    <property type="match status" value="1"/>
</dbReference>
<dbReference type="Gene3D" id="1.10.10.60">
    <property type="entry name" value="Homeodomain-like"/>
    <property type="match status" value="1"/>
</dbReference>
<dbReference type="InterPro" id="IPR009057">
    <property type="entry name" value="Homeodomain-like_sf"/>
</dbReference>
<dbReference type="Pfam" id="PF12625">
    <property type="entry name" value="Arabinose_bd"/>
    <property type="match status" value="1"/>
</dbReference>
<organism evidence="5 6">
    <name type="scientific">Pseudomonas sihuiensis</name>
    <dbReference type="NCBI Taxonomy" id="1274359"/>
    <lineage>
        <taxon>Bacteria</taxon>
        <taxon>Pseudomonadati</taxon>
        <taxon>Pseudomonadota</taxon>
        <taxon>Gammaproteobacteria</taxon>
        <taxon>Pseudomonadales</taxon>
        <taxon>Pseudomonadaceae</taxon>
        <taxon>Pseudomonas</taxon>
    </lineage>
</organism>
<keyword evidence="1" id="KW-0805">Transcription regulation</keyword>
<proteinExistence type="predicted"/>
<dbReference type="PANTHER" id="PTHR47894:SF1">
    <property type="entry name" value="HTH-TYPE TRANSCRIPTIONAL REGULATOR VQSM"/>
    <property type="match status" value="1"/>
</dbReference>
<evidence type="ECO:0000256" key="3">
    <source>
        <dbReference type="ARBA" id="ARBA00023163"/>
    </source>
</evidence>
<dbReference type="Pfam" id="PF12833">
    <property type="entry name" value="HTH_18"/>
    <property type="match status" value="1"/>
</dbReference>
<keyword evidence="3" id="KW-0804">Transcription</keyword>
<keyword evidence="2" id="KW-0238">DNA-binding</keyword>
<dbReference type="GO" id="GO:0000976">
    <property type="term" value="F:transcription cis-regulatory region binding"/>
    <property type="evidence" value="ECO:0007669"/>
    <property type="project" value="TreeGrafter"/>
</dbReference>
<dbReference type="AlphaFoldDB" id="A0A1H2LID3"/>
<evidence type="ECO:0000259" key="4">
    <source>
        <dbReference type="PROSITE" id="PS01124"/>
    </source>
</evidence>
<dbReference type="PROSITE" id="PS01124">
    <property type="entry name" value="HTH_ARAC_FAMILY_2"/>
    <property type="match status" value="1"/>
</dbReference>